<accession>A0AB34JV78</accession>
<dbReference type="PROSITE" id="PS51354">
    <property type="entry name" value="GLUTAREDOXIN_2"/>
    <property type="match status" value="1"/>
</dbReference>
<gene>
    <name evidence="3" type="ORF">AB1Y20_019853</name>
</gene>
<dbReference type="SUPFAM" id="SSF52833">
    <property type="entry name" value="Thioredoxin-like"/>
    <property type="match status" value="1"/>
</dbReference>
<feature type="compositionally biased region" description="Low complexity" evidence="1">
    <location>
        <begin position="681"/>
        <end position="697"/>
    </location>
</feature>
<sequence length="910" mass="98543">MAERRQSAASLYAALRTGDASGSQLSRARGTSDAQLLRAISIAKASTSSGAAPTVGHSGTLWKQGVGNRSWQRRWFVLSGHRLMWFENEQSTVPRRTIRLTHVAEDVVEVSAHGQHVFEVVGVDVSSSTNRLNLMMRSARKSVGDEEGDRYRVAAPSREEALLWLAAIHKGLGMEWRPPPAPLASPLHPGAEPPATAASPQHFGLPGVQASTSVSEPAQPSSEAESSDEELLPGQPWRAAAIEAIPAEEQHADVRPQDATLKDEMPQEETSRHATPQDSTPQDSTPQDATPADATPQDDAPPDITPQHATPPDAAPPDATPKDTTPQDDATASEGCSDVRPSADSGLDGQPSAAHAIQEEPSQRKLPEESPPEEESPEVVEAARHMAKLEAELAQVLASPLIGDDKANFETALLLCKQEELPEDLFDALAALIDHSPHLFVHRDEKSIAPVHWFCGCPAVNATLLDALFTTLPSAAACRDGRGILPLHWLAANDVATAEMVLVVLEANEAAVRARDHFAQYPLHWLCSASSRDARTMELLYLAYPNAVRARDAHGLTPIHWMCQNKQHHVESLRRLLALCPSAATLRDHNLQLPLHTLCRNKAATAESIQCVMDAYAGAVAETDDDGCLPLHYLSKYQPEAGDLLQLLMDADRRRASMIFSSVGSMAESVESTASMSNSLSAEASREQSSSSGAQAARAMPVMIADDGSVKGMVGRVRQVTIKGAELDTRIEDRGLLLFVSSMTAVKTTAEACRQACAMLDALLIKYDARDVFVNAEYASQLKRLAGSAIGARGKKELPSLPRLYLNGKLLGELDDLRQMDQAGELLALLKDYRMDFQKGREVDREDCFDCSSKRFIVCSECNGSKRGKSQVFGRYLNCSVCNENGLIPCPSCNADEFDRAMTSPMKNES</sequence>
<feature type="compositionally biased region" description="Basic and acidic residues" evidence="1">
    <location>
        <begin position="263"/>
        <end position="272"/>
    </location>
</feature>
<feature type="compositionally biased region" description="Low complexity" evidence="1">
    <location>
        <begin position="283"/>
        <end position="298"/>
    </location>
</feature>
<organism evidence="3 4">
    <name type="scientific">Prymnesium parvum</name>
    <name type="common">Toxic golden alga</name>
    <dbReference type="NCBI Taxonomy" id="97485"/>
    <lineage>
        <taxon>Eukaryota</taxon>
        <taxon>Haptista</taxon>
        <taxon>Haptophyta</taxon>
        <taxon>Prymnesiophyceae</taxon>
        <taxon>Prymnesiales</taxon>
        <taxon>Prymnesiaceae</taxon>
        <taxon>Prymnesium</taxon>
    </lineage>
</organism>
<dbReference type="EMBL" id="JBGBPQ010000004">
    <property type="protein sequence ID" value="KAL1524977.1"/>
    <property type="molecule type" value="Genomic_DNA"/>
</dbReference>
<dbReference type="SUPFAM" id="SSF50729">
    <property type="entry name" value="PH domain-like"/>
    <property type="match status" value="1"/>
</dbReference>
<dbReference type="Gene3D" id="3.40.30.10">
    <property type="entry name" value="Glutaredoxin"/>
    <property type="match status" value="1"/>
</dbReference>
<evidence type="ECO:0000256" key="1">
    <source>
        <dbReference type="SAM" id="MobiDB-lite"/>
    </source>
</evidence>
<feature type="region of interest" description="Disordered" evidence="1">
    <location>
        <begin position="180"/>
        <end position="232"/>
    </location>
</feature>
<dbReference type="PANTHER" id="PTHR45669">
    <property type="entry name" value="GLUTAREDOXIN DOMAIN-CONTAINING CYSTEINE-RICH PROTEIN CG12206-RELATED"/>
    <property type="match status" value="1"/>
</dbReference>
<evidence type="ECO:0000313" key="3">
    <source>
        <dbReference type="EMBL" id="KAL1524977.1"/>
    </source>
</evidence>
<dbReference type="Pfam" id="PF00169">
    <property type="entry name" value="PH"/>
    <property type="match status" value="1"/>
</dbReference>
<feature type="compositionally biased region" description="Low complexity" evidence="1">
    <location>
        <begin position="215"/>
        <end position="224"/>
    </location>
</feature>
<comment type="caution">
    <text evidence="3">The sequence shown here is derived from an EMBL/GenBank/DDBJ whole genome shotgun (WGS) entry which is preliminary data.</text>
</comment>
<protein>
    <recommendedName>
        <fullName evidence="2">PH domain-containing protein</fullName>
    </recommendedName>
</protein>
<feature type="region of interest" description="Disordered" evidence="1">
    <location>
        <begin position="263"/>
        <end position="381"/>
    </location>
</feature>
<dbReference type="InterPro" id="IPR001849">
    <property type="entry name" value="PH_domain"/>
</dbReference>
<dbReference type="PANTHER" id="PTHR45669:SF22">
    <property type="entry name" value="GLUTAREDOXIN DOMAIN-CONTAINING CYSTEINE-RICH PROTEIN CG12206-RELATED"/>
    <property type="match status" value="1"/>
</dbReference>
<dbReference type="SUPFAM" id="SSF48403">
    <property type="entry name" value="Ankyrin repeat"/>
    <property type="match status" value="1"/>
</dbReference>
<dbReference type="Proteomes" id="UP001515480">
    <property type="component" value="Unassembled WGS sequence"/>
</dbReference>
<reference evidence="3 4" key="1">
    <citation type="journal article" date="2024" name="Science">
        <title>Giant polyketide synthase enzymes in the biosynthesis of giant marine polyether toxins.</title>
        <authorList>
            <person name="Fallon T.R."/>
            <person name="Shende V.V."/>
            <person name="Wierzbicki I.H."/>
            <person name="Pendleton A.L."/>
            <person name="Watervoot N.F."/>
            <person name="Auber R.P."/>
            <person name="Gonzalez D.J."/>
            <person name="Wisecaver J.H."/>
            <person name="Moore B.S."/>
        </authorList>
    </citation>
    <scope>NUCLEOTIDE SEQUENCE [LARGE SCALE GENOMIC DNA]</scope>
    <source>
        <strain evidence="3 4">12B1</strain>
    </source>
</reference>
<dbReference type="SMART" id="SM00233">
    <property type="entry name" value="PH"/>
    <property type="match status" value="1"/>
</dbReference>
<dbReference type="InterPro" id="IPR036770">
    <property type="entry name" value="Ankyrin_rpt-contain_sf"/>
</dbReference>
<feature type="compositionally biased region" description="Basic and acidic residues" evidence="1">
    <location>
        <begin position="357"/>
        <end position="368"/>
    </location>
</feature>
<dbReference type="AlphaFoldDB" id="A0AB34JV78"/>
<feature type="compositionally biased region" description="Low complexity" evidence="1">
    <location>
        <begin position="322"/>
        <end position="332"/>
    </location>
</feature>
<dbReference type="InterPro" id="IPR011993">
    <property type="entry name" value="PH-like_dom_sf"/>
</dbReference>
<dbReference type="Gene3D" id="2.30.29.30">
    <property type="entry name" value="Pleckstrin-homology domain (PH domain)/Phosphotyrosine-binding domain (PTB)"/>
    <property type="match status" value="1"/>
</dbReference>
<dbReference type="InterPro" id="IPR036249">
    <property type="entry name" value="Thioredoxin-like_sf"/>
</dbReference>
<dbReference type="Gene3D" id="1.25.40.20">
    <property type="entry name" value="Ankyrin repeat-containing domain"/>
    <property type="match status" value="1"/>
</dbReference>
<feature type="region of interest" description="Disordered" evidence="1">
    <location>
        <begin position="678"/>
        <end position="697"/>
    </location>
</feature>
<dbReference type="Pfam" id="PF23733">
    <property type="entry name" value="GRXCR1-2_C"/>
    <property type="match status" value="1"/>
</dbReference>
<dbReference type="PROSITE" id="PS50003">
    <property type="entry name" value="PH_DOMAIN"/>
    <property type="match status" value="1"/>
</dbReference>
<feature type="compositionally biased region" description="Polar residues" evidence="1">
    <location>
        <begin position="273"/>
        <end position="282"/>
    </location>
</feature>
<evidence type="ECO:0000259" key="2">
    <source>
        <dbReference type="PROSITE" id="PS50003"/>
    </source>
</evidence>
<feature type="domain" description="PH" evidence="2">
    <location>
        <begin position="54"/>
        <end position="173"/>
    </location>
</feature>
<proteinExistence type="predicted"/>
<evidence type="ECO:0000313" key="4">
    <source>
        <dbReference type="Proteomes" id="UP001515480"/>
    </source>
</evidence>
<keyword evidence="4" id="KW-1185">Reference proteome</keyword>
<name>A0AB34JV78_PRYPA</name>
<dbReference type="CDD" id="cd00821">
    <property type="entry name" value="PH"/>
    <property type="match status" value="1"/>
</dbReference>